<organism evidence="1">
    <name type="scientific">bioreactor metagenome</name>
    <dbReference type="NCBI Taxonomy" id="1076179"/>
    <lineage>
        <taxon>unclassified sequences</taxon>
        <taxon>metagenomes</taxon>
        <taxon>ecological metagenomes</taxon>
    </lineage>
</organism>
<evidence type="ECO:0000313" key="1">
    <source>
        <dbReference type="EMBL" id="MPL58586.1"/>
    </source>
</evidence>
<dbReference type="EMBL" id="VSSQ01000007">
    <property type="protein sequence ID" value="MPL58586.1"/>
    <property type="molecule type" value="Genomic_DNA"/>
</dbReference>
<proteinExistence type="predicted"/>
<comment type="caution">
    <text evidence="1">The sequence shown here is derived from an EMBL/GenBank/DDBJ whole genome shotgun (WGS) entry which is preliminary data.</text>
</comment>
<sequence length="181" mass="21413">MKIPVTKVGAARSQLIEAINLFFEERDQISIHTLVGASLQILNDHINSTDAKVNYLTLHYDNVFVKEEHRKFLYNKLNESKNFFKHADKDLKEGKLLIDFETGLNEFNIWEAIRCLSIVEGKNYVVSAEFKVFNAWFFLKYPELIKEEYRDLFKPLNIDNASFSFSDWREILRRNKLEENN</sequence>
<dbReference type="AlphaFoldDB" id="A0A644SVA7"/>
<reference evidence="1" key="1">
    <citation type="submission" date="2019-08" db="EMBL/GenBank/DDBJ databases">
        <authorList>
            <person name="Kucharzyk K."/>
            <person name="Murdoch R.W."/>
            <person name="Higgins S."/>
            <person name="Loffler F."/>
        </authorList>
    </citation>
    <scope>NUCLEOTIDE SEQUENCE</scope>
</reference>
<accession>A0A644SVA7</accession>
<name>A0A644SVA7_9ZZZZ</name>
<gene>
    <name evidence="1" type="ORF">SDC9_04120</name>
</gene>
<protein>
    <submittedName>
        <fullName evidence="1">Uncharacterized protein</fullName>
    </submittedName>
</protein>